<comment type="caution">
    <text evidence="1">The sequence shown here is derived from an EMBL/GenBank/DDBJ whole genome shotgun (WGS) entry which is preliminary data.</text>
</comment>
<evidence type="ECO:0000313" key="1">
    <source>
        <dbReference type="EMBL" id="MCP2362491.1"/>
    </source>
</evidence>
<name>A0A9X2GVG7_9ACTN</name>
<sequence>MGPCKECEISKLRYDLNHARNMSIRSEPDDEPMGLPPGVRGTRWIEVAKSKARNRQLARHKLTEKEEKALMRRIARSRAWKEEQERRRNGL</sequence>
<evidence type="ECO:0000313" key="2">
    <source>
        <dbReference type="Proteomes" id="UP001139648"/>
    </source>
</evidence>
<gene>
    <name evidence="1" type="ORF">HD597_009511</name>
</gene>
<dbReference type="AlphaFoldDB" id="A0A9X2GVG7"/>
<dbReference type="EMBL" id="JAMZEB010000002">
    <property type="protein sequence ID" value="MCP2362491.1"/>
    <property type="molecule type" value="Genomic_DNA"/>
</dbReference>
<dbReference type="Proteomes" id="UP001139648">
    <property type="component" value="Unassembled WGS sequence"/>
</dbReference>
<protein>
    <submittedName>
        <fullName evidence="1">Uncharacterized protein</fullName>
    </submittedName>
</protein>
<proteinExistence type="predicted"/>
<organism evidence="1 2">
    <name type="scientific">Nonomuraea thailandensis</name>
    <dbReference type="NCBI Taxonomy" id="1188745"/>
    <lineage>
        <taxon>Bacteria</taxon>
        <taxon>Bacillati</taxon>
        <taxon>Actinomycetota</taxon>
        <taxon>Actinomycetes</taxon>
        <taxon>Streptosporangiales</taxon>
        <taxon>Streptosporangiaceae</taxon>
        <taxon>Nonomuraea</taxon>
    </lineage>
</organism>
<accession>A0A9X2GVG7</accession>
<keyword evidence="2" id="KW-1185">Reference proteome</keyword>
<reference evidence="1" key="1">
    <citation type="submission" date="2022-06" db="EMBL/GenBank/DDBJ databases">
        <title>Sequencing the genomes of 1000 actinobacteria strains.</title>
        <authorList>
            <person name="Klenk H.-P."/>
        </authorList>
    </citation>
    <scope>NUCLEOTIDE SEQUENCE</scope>
    <source>
        <strain evidence="1">DSM 46694</strain>
    </source>
</reference>